<dbReference type="Gene3D" id="3.30.1600.10">
    <property type="entry name" value="SIR2/SIRT2 'Small Domain"/>
    <property type="match status" value="1"/>
</dbReference>
<feature type="domain" description="Helicase C-terminal" evidence="11">
    <location>
        <begin position="1136"/>
        <end position="1297"/>
    </location>
</feature>
<feature type="compositionally biased region" description="Polar residues" evidence="8">
    <location>
        <begin position="437"/>
        <end position="464"/>
    </location>
</feature>
<evidence type="ECO:0000259" key="11">
    <source>
        <dbReference type="PROSITE" id="PS51194"/>
    </source>
</evidence>
<keyword evidence="2" id="KW-0808">Transferase</keyword>
<dbReference type="PROSITE" id="PS50305">
    <property type="entry name" value="SIRTUIN"/>
    <property type="match status" value="1"/>
</dbReference>
<dbReference type="InterPro" id="IPR049730">
    <property type="entry name" value="SNF2/RAD54-like_C"/>
</dbReference>
<dbReference type="InterPro" id="IPR000330">
    <property type="entry name" value="SNF2_N"/>
</dbReference>
<sequence>MALIPAADLQSFREHLHKSTRILALLGAGLSASSGLPTFRGAGGMWRAFDATELATPEAFENDPGLVWQFYSFRRHMAVTAKPNRAHYALAELARKNKNFVTLSQNVDGLSPRAEHPSEQLHLLHGSLFDIKCTSFYCDYTRKNDFTDPIVPALAIPTEAAHPDPSKDDRTGEEATKALYGAMNARKEVDIADPNVPIPKLDAKDLPLCPQCGGLLRPGVVWFGEALPKATISAVKAWVAESPQIDLILVIGTSSQVYPAAGYVDVAREKGARVAVVNMDRSDTPGRGGGLKPGDWFFEGDAGEIVPEQTAKMVNEVNPPKGPLASRRPNEQPNQASPAPEFGKPTAMQPPGQAPLPFNIPKNNQPRVEHHRVPSSNRPTAPIQRPPQSREPFDPFKPVVPSAYTSHRAPLGRDDDVIEIPRPTNHTWSTPKAPRQIFSSKPSGGMKQSSSSKTLQNFIDLTNASSGPGPKPTTGGSLSYQREEFGSIDAHSFVDSAQAQENIKALLEGAFEDEEDKKPRTRARKQKIEADINDLASKLQNVSVGENAEEKNEDEDQEDEEEEEEEDDGTREGLKVKLLPHQIEGVDWMRDKENGLKKTKGVLPKGGILADDMGLGKTVQSIALILTNPKSVHEAKDGEKAESKRKIPEGVDNGTLIVAPLALIKQWEAEIEGKIERSHRLRVCVYHGPSRSKYSDELKDYDVVITTYGTLSSEHAAASGKGGVGCFGVHWYRIILDEAHTIKNRNAKATQAACALDAQYRWCLTGTPLQNNLDELQSLIKFLRIKPYDDLASWRDQITRPLNNGRGGLAIKRLQVYLKAFMKRRTKDVLKLNANFKSGEKSGDGEGSKKPSNGFQITKREVIKIESDFTPAELEFYQRLEQRTDRRLSQMMGGSSLNYASALVMLLRLRQACNHPELVNGDLAEDRDVLMNNLSKQSKSSKEDDVDSVADLLGGLSVVNKKCDICQVDLTPAEFQSESNRCGECADLDVDLTKSLKKHKKKSKSKSNKQVEQKAKASSARRNSEARKDRARRNRRVIDDSDDEEEEDGEWVVPKSQRTSTDLGKAGGSDDEDAEGGGEWIRSEDSDTENEANEVISISSSHDSDSGEEEDEDEEDEEDISDDDYGDGNQLLPSTKVQALMKILKREAPEFKFIVFSVFTTMLDKIEPFLKRANLGYARYDGSMRNDLREASLEQLRSRPSTRILLCSLRAGALGLNLTAASRVVILEPFWNPFVEEQAIDRVHRLNQTLDVKIYKMTVKDTVEARILALQERKRELANAAIEGKTAAGKLTMRDMMALFGREAEARFEHERDAPDLSQKTRLLASKDETDLDSHGGDGWSMPSSQSSSQGRKQGPDSSRGEDSVYGRRW</sequence>
<dbReference type="Pfam" id="PF00271">
    <property type="entry name" value="Helicase_C"/>
    <property type="match status" value="1"/>
</dbReference>
<dbReference type="FunFam" id="3.40.50.10810:FF:000053">
    <property type="entry name" value="SNF2 family helicase/ATPase, putative"/>
    <property type="match status" value="1"/>
</dbReference>
<feature type="region of interest" description="Disordered" evidence="8">
    <location>
        <begin position="532"/>
        <end position="576"/>
    </location>
</feature>
<feature type="region of interest" description="Disordered" evidence="8">
    <location>
        <begin position="996"/>
        <end position="1131"/>
    </location>
</feature>
<evidence type="ECO:0000256" key="4">
    <source>
        <dbReference type="ARBA" id="ARBA00022801"/>
    </source>
</evidence>
<evidence type="ECO:0000256" key="2">
    <source>
        <dbReference type="ARBA" id="ARBA00022679"/>
    </source>
</evidence>
<dbReference type="EMBL" id="CP055900">
    <property type="protein sequence ID" value="QKX58743.1"/>
    <property type="molecule type" value="Genomic_DNA"/>
</dbReference>
<dbReference type="InterPro" id="IPR026591">
    <property type="entry name" value="Sirtuin_cat_small_dom_sf"/>
</dbReference>
<dbReference type="GO" id="GO:0006281">
    <property type="term" value="P:DNA repair"/>
    <property type="evidence" value="ECO:0007669"/>
    <property type="project" value="TreeGrafter"/>
</dbReference>
<keyword evidence="7" id="KW-0479">Metal-binding</keyword>
<organism evidence="12 13">
    <name type="scientific">Talaromyces rugulosus</name>
    <name type="common">Penicillium rugulosum</name>
    <dbReference type="NCBI Taxonomy" id="121627"/>
    <lineage>
        <taxon>Eukaryota</taxon>
        <taxon>Fungi</taxon>
        <taxon>Dikarya</taxon>
        <taxon>Ascomycota</taxon>
        <taxon>Pezizomycotina</taxon>
        <taxon>Eurotiomycetes</taxon>
        <taxon>Eurotiomycetidae</taxon>
        <taxon>Eurotiales</taxon>
        <taxon>Trichocomaceae</taxon>
        <taxon>Talaromyces</taxon>
        <taxon>Talaromyces sect. Islandici</taxon>
    </lineage>
</organism>
<dbReference type="InterPro" id="IPR027417">
    <property type="entry name" value="P-loop_NTPase"/>
</dbReference>
<feature type="domain" description="Deacetylase sirtuin-type" evidence="9">
    <location>
        <begin position="2"/>
        <end position="316"/>
    </location>
</feature>
<dbReference type="Gene3D" id="3.40.50.1220">
    <property type="entry name" value="TPP-binding domain"/>
    <property type="match status" value="1"/>
</dbReference>
<keyword evidence="3" id="KW-0547">Nucleotide-binding</keyword>
<evidence type="ECO:0000259" key="10">
    <source>
        <dbReference type="PROSITE" id="PS51192"/>
    </source>
</evidence>
<evidence type="ECO:0000256" key="1">
    <source>
        <dbReference type="ARBA" id="ARBA00006924"/>
    </source>
</evidence>
<evidence type="ECO:0000256" key="7">
    <source>
        <dbReference type="PROSITE-ProRule" id="PRU00236"/>
    </source>
</evidence>
<reference evidence="13" key="1">
    <citation type="submission" date="2020-06" db="EMBL/GenBank/DDBJ databases">
        <title>A chromosome-scale genome assembly of Talaromyces rugulosus W13939.</title>
        <authorList>
            <person name="Wang B."/>
            <person name="Guo L."/>
            <person name="Ye K."/>
            <person name="Wang L."/>
        </authorList>
    </citation>
    <scope>NUCLEOTIDE SEQUENCE [LARGE SCALE GENOMIC DNA]</scope>
    <source>
        <strain evidence="13">W13939</strain>
    </source>
</reference>
<feature type="binding site" evidence="7">
    <location>
        <position position="209"/>
    </location>
    <ligand>
        <name>Zn(2+)</name>
        <dbReference type="ChEBI" id="CHEBI:29105"/>
    </ligand>
</feature>
<dbReference type="InterPro" id="IPR050628">
    <property type="entry name" value="SNF2_RAD54_helicase_TF"/>
</dbReference>
<protein>
    <recommendedName>
        <fullName evidence="14">Deacetylase sirtuin-type domain-containing protein</fullName>
    </recommendedName>
</protein>
<evidence type="ECO:0000256" key="8">
    <source>
        <dbReference type="SAM" id="MobiDB-lite"/>
    </source>
</evidence>
<dbReference type="PANTHER" id="PTHR45626:SF14">
    <property type="entry name" value="ATP-DEPENDENT DNA HELICASE (EUROFUNG)"/>
    <property type="match status" value="1"/>
</dbReference>
<feature type="compositionally biased region" description="Low complexity" evidence="8">
    <location>
        <begin position="465"/>
        <end position="479"/>
    </location>
</feature>
<dbReference type="GO" id="GO:0005634">
    <property type="term" value="C:nucleus"/>
    <property type="evidence" value="ECO:0007669"/>
    <property type="project" value="TreeGrafter"/>
</dbReference>
<keyword evidence="7" id="KW-0862">Zinc</keyword>
<dbReference type="Gene3D" id="3.40.50.300">
    <property type="entry name" value="P-loop containing nucleotide triphosphate hydrolases"/>
    <property type="match status" value="2"/>
</dbReference>
<feature type="compositionally biased region" description="Basic and acidic residues" evidence="8">
    <location>
        <begin position="1359"/>
        <end position="1370"/>
    </location>
</feature>
<name>A0A7H8R1H8_TALRU</name>
<feature type="compositionally biased region" description="Acidic residues" evidence="8">
    <location>
        <begin position="551"/>
        <end position="569"/>
    </location>
</feature>
<feature type="compositionally biased region" description="Acidic residues" evidence="8">
    <location>
        <begin position="1106"/>
        <end position="1126"/>
    </location>
</feature>
<feature type="binding site" evidence="7">
    <location>
        <position position="138"/>
    </location>
    <ligand>
        <name>Zn(2+)</name>
        <dbReference type="ChEBI" id="CHEBI:29105"/>
    </ligand>
</feature>
<evidence type="ECO:0000256" key="3">
    <source>
        <dbReference type="ARBA" id="ARBA00022741"/>
    </source>
</evidence>
<dbReference type="GO" id="GO:0036054">
    <property type="term" value="F:protein-malonyllysine demalonylase activity"/>
    <property type="evidence" value="ECO:0007669"/>
    <property type="project" value="InterPro"/>
</dbReference>
<feature type="compositionally biased region" description="Basic residues" evidence="8">
    <location>
        <begin position="996"/>
        <end position="1007"/>
    </location>
</feature>
<dbReference type="CDD" id="cd18793">
    <property type="entry name" value="SF2_C_SNF"/>
    <property type="match status" value="1"/>
</dbReference>
<dbReference type="GO" id="GO:0046872">
    <property type="term" value="F:metal ion binding"/>
    <property type="evidence" value="ECO:0007669"/>
    <property type="project" value="UniProtKB-KW"/>
</dbReference>
<feature type="binding site" evidence="7">
    <location>
        <position position="133"/>
    </location>
    <ligand>
        <name>Zn(2+)</name>
        <dbReference type="ChEBI" id="CHEBI:29105"/>
    </ligand>
</feature>
<keyword evidence="6" id="KW-0520">NAD</keyword>
<keyword evidence="5" id="KW-0067">ATP-binding</keyword>
<dbReference type="Gene3D" id="3.40.50.10810">
    <property type="entry name" value="Tandem AAA-ATPase domain"/>
    <property type="match status" value="1"/>
</dbReference>
<feature type="domain" description="Helicase ATP-binding" evidence="10">
    <location>
        <begin position="598"/>
        <end position="786"/>
    </location>
</feature>
<dbReference type="PROSITE" id="PS51194">
    <property type="entry name" value="HELICASE_CTER"/>
    <property type="match status" value="1"/>
</dbReference>
<dbReference type="Pfam" id="PF02146">
    <property type="entry name" value="SIR2"/>
    <property type="match status" value="1"/>
</dbReference>
<dbReference type="PROSITE" id="PS51192">
    <property type="entry name" value="HELICASE_ATP_BIND_1"/>
    <property type="match status" value="1"/>
</dbReference>
<keyword evidence="13" id="KW-1185">Reference proteome</keyword>
<evidence type="ECO:0000313" key="13">
    <source>
        <dbReference type="Proteomes" id="UP000509510"/>
    </source>
</evidence>
<dbReference type="GeneID" id="55993367"/>
<dbReference type="InterPro" id="IPR027546">
    <property type="entry name" value="Sirtuin_class_III"/>
</dbReference>
<evidence type="ECO:0000313" key="12">
    <source>
        <dbReference type="EMBL" id="QKX58743.1"/>
    </source>
</evidence>
<dbReference type="GO" id="GO:0070403">
    <property type="term" value="F:NAD+ binding"/>
    <property type="evidence" value="ECO:0007669"/>
    <property type="project" value="InterPro"/>
</dbReference>
<dbReference type="GO" id="GO:0005524">
    <property type="term" value="F:ATP binding"/>
    <property type="evidence" value="ECO:0007669"/>
    <property type="project" value="UniProtKB-KW"/>
</dbReference>
<proteinExistence type="inferred from homology"/>
<dbReference type="InterPro" id="IPR029035">
    <property type="entry name" value="DHS-like_NAD/FAD-binding_dom"/>
</dbReference>
<comment type="similarity">
    <text evidence="1">Belongs to the sirtuin family. Class I subfamily.</text>
</comment>
<dbReference type="OrthoDB" id="423559at2759"/>
<keyword evidence="4" id="KW-0378">Hydrolase</keyword>
<dbReference type="SMART" id="SM00487">
    <property type="entry name" value="DEXDc"/>
    <property type="match status" value="1"/>
</dbReference>
<dbReference type="SUPFAM" id="SSF52467">
    <property type="entry name" value="DHS-like NAD/FAD-binding domain"/>
    <property type="match status" value="1"/>
</dbReference>
<evidence type="ECO:0000256" key="5">
    <source>
        <dbReference type="ARBA" id="ARBA00022840"/>
    </source>
</evidence>
<feature type="compositionally biased region" description="Acidic residues" evidence="8">
    <location>
        <begin position="1040"/>
        <end position="1050"/>
    </location>
</feature>
<accession>A0A7H8R1H8</accession>
<dbReference type="InterPro" id="IPR026590">
    <property type="entry name" value="Ssirtuin_cat_dom"/>
</dbReference>
<feature type="region of interest" description="Disordered" evidence="8">
    <location>
        <begin position="315"/>
        <end position="479"/>
    </location>
</feature>
<dbReference type="Pfam" id="PF00176">
    <property type="entry name" value="SNF2-rel_dom"/>
    <property type="match status" value="1"/>
</dbReference>
<dbReference type="PANTHER" id="PTHR45626">
    <property type="entry name" value="TRANSCRIPTION TERMINATION FACTOR 2-RELATED"/>
    <property type="match status" value="1"/>
</dbReference>
<dbReference type="InterPro" id="IPR003000">
    <property type="entry name" value="Sirtuin"/>
</dbReference>
<dbReference type="KEGG" id="trg:TRUGW13939_05870"/>
<dbReference type="Proteomes" id="UP000509510">
    <property type="component" value="Chromosome III"/>
</dbReference>
<dbReference type="CDD" id="cd18008">
    <property type="entry name" value="DEXDc_SHPRH-like"/>
    <property type="match status" value="1"/>
</dbReference>
<dbReference type="CDD" id="cd01412">
    <property type="entry name" value="SIRT5_Af1_CobB"/>
    <property type="match status" value="1"/>
</dbReference>
<dbReference type="SUPFAM" id="SSF52540">
    <property type="entry name" value="P-loop containing nucleoside triphosphate hydrolases"/>
    <property type="match status" value="2"/>
</dbReference>
<dbReference type="InterPro" id="IPR001650">
    <property type="entry name" value="Helicase_C-like"/>
</dbReference>
<feature type="compositionally biased region" description="Basic and acidic residues" evidence="8">
    <location>
        <begin position="1325"/>
        <end position="1336"/>
    </location>
</feature>
<evidence type="ECO:0000256" key="6">
    <source>
        <dbReference type="ARBA" id="ARBA00023027"/>
    </source>
</evidence>
<feature type="active site" description="Proton acceptor" evidence="7">
    <location>
        <position position="125"/>
    </location>
</feature>
<evidence type="ECO:0000259" key="9">
    <source>
        <dbReference type="PROSITE" id="PS50305"/>
    </source>
</evidence>
<dbReference type="InterPro" id="IPR014001">
    <property type="entry name" value="Helicase_ATP-bd"/>
</dbReference>
<gene>
    <name evidence="12" type="ORF">TRUGW13939_05870</name>
</gene>
<dbReference type="InterPro" id="IPR038718">
    <property type="entry name" value="SNF2-like_sf"/>
</dbReference>
<feature type="region of interest" description="Disordered" evidence="8">
    <location>
        <begin position="1310"/>
        <end position="1370"/>
    </location>
</feature>
<evidence type="ECO:0008006" key="14">
    <source>
        <dbReference type="Google" id="ProtNLM"/>
    </source>
</evidence>
<dbReference type="GO" id="GO:0008094">
    <property type="term" value="F:ATP-dependent activity, acting on DNA"/>
    <property type="evidence" value="ECO:0007669"/>
    <property type="project" value="TreeGrafter"/>
</dbReference>
<feature type="binding site" evidence="7">
    <location>
        <position position="212"/>
    </location>
    <ligand>
        <name>Zn(2+)</name>
        <dbReference type="ChEBI" id="CHEBI:29105"/>
    </ligand>
</feature>
<dbReference type="RefSeq" id="XP_035344921.1">
    <property type="nucleotide sequence ID" value="XM_035489028.1"/>
</dbReference>
<dbReference type="SMART" id="SM00490">
    <property type="entry name" value="HELICc"/>
    <property type="match status" value="1"/>
</dbReference>
<dbReference type="GO" id="GO:0036055">
    <property type="term" value="F:protein-succinyllysine desuccinylase activity"/>
    <property type="evidence" value="ECO:0007669"/>
    <property type="project" value="InterPro"/>
</dbReference>